<feature type="transmembrane region" description="Helical" evidence="1">
    <location>
        <begin position="151"/>
        <end position="177"/>
    </location>
</feature>
<evidence type="ECO:0000313" key="3">
    <source>
        <dbReference type="Proteomes" id="UP000238836"/>
    </source>
</evidence>
<dbReference type="EMBL" id="PVTZ01000016">
    <property type="protein sequence ID" value="PRZ12159.1"/>
    <property type="molecule type" value="Genomic_DNA"/>
</dbReference>
<feature type="transmembrane region" description="Helical" evidence="1">
    <location>
        <begin position="26"/>
        <end position="50"/>
    </location>
</feature>
<name>A0ABX5ENT7_9BACL</name>
<feature type="transmembrane region" description="Helical" evidence="1">
    <location>
        <begin position="184"/>
        <end position="203"/>
    </location>
</feature>
<sequence>MAGRLPQMNSVLAATSQNARRMWFAWVLRSSACLHGLAGFFMLFVLVHVLRGDWLMRTQFVVQNEWLVTVSWSSMLLSSLGLVCSFGILTFALNKQFRFILHWAWLIQLIGSSALALHYVIQMVLYPALMKYFVHMPTSALLSHINEWDDLLSHLATVFAPSCLAIGGFIYTAAMFYTPGFSRWLSWWSLLVWSLLLAGSVVVHWSLSTFSVLLGLTLACYVPWLWKAAKELMLSCSR</sequence>
<feature type="transmembrane region" description="Helical" evidence="1">
    <location>
        <begin position="70"/>
        <end position="93"/>
    </location>
</feature>
<accession>A0ABX5ENT7</accession>
<feature type="transmembrane region" description="Helical" evidence="1">
    <location>
        <begin position="100"/>
        <end position="121"/>
    </location>
</feature>
<feature type="transmembrane region" description="Helical" evidence="1">
    <location>
        <begin position="209"/>
        <end position="226"/>
    </location>
</feature>
<keyword evidence="3" id="KW-1185">Reference proteome</keyword>
<proteinExistence type="predicted"/>
<keyword evidence="1" id="KW-0472">Membrane</keyword>
<protein>
    <submittedName>
        <fullName evidence="2">Uncharacterized protein</fullName>
    </submittedName>
</protein>
<dbReference type="Proteomes" id="UP000238836">
    <property type="component" value="Unassembled WGS sequence"/>
</dbReference>
<reference evidence="2 3" key="1">
    <citation type="submission" date="2018-03" db="EMBL/GenBank/DDBJ databases">
        <title>Genomic Encyclopedia of Archaeal and Bacterial Type Strains, Phase II (KMG-II): from individual species to whole genera.</title>
        <authorList>
            <person name="Goeker M."/>
        </authorList>
    </citation>
    <scope>NUCLEOTIDE SEQUENCE [LARGE SCALE GENOMIC DNA]</scope>
    <source>
        <strain evidence="2 3">RHA1</strain>
    </source>
</reference>
<keyword evidence="1" id="KW-1133">Transmembrane helix</keyword>
<organism evidence="2 3">
    <name type="scientific">Laceyella sediminis</name>
    <dbReference type="NCBI Taxonomy" id="573074"/>
    <lineage>
        <taxon>Bacteria</taxon>
        <taxon>Bacillati</taxon>
        <taxon>Bacillota</taxon>
        <taxon>Bacilli</taxon>
        <taxon>Bacillales</taxon>
        <taxon>Thermoactinomycetaceae</taxon>
        <taxon>Laceyella</taxon>
    </lineage>
</organism>
<gene>
    <name evidence="2" type="ORF">CLV36_11640</name>
</gene>
<evidence type="ECO:0000256" key="1">
    <source>
        <dbReference type="SAM" id="Phobius"/>
    </source>
</evidence>
<dbReference type="RefSeq" id="WP_106343223.1">
    <property type="nucleotide sequence ID" value="NZ_PVTZ01000016.1"/>
</dbReference>
<comment type="caution">
    <text evidence="2">The sequence shown here is derived from an EMBL/GenBank/DDBJ whole genome shotgun (WGS) entry which is preliminary data.</text>
</comment>
<keyword evidence="1" id="KW-0812">Transmembrane</keyword>
<evidence type="ECO:0000313" key="2">
    <source>
        <dbReference type="EMBL" id="PRZ12159.1"/>
    </source>
</evidence>